<sequence length="447" mass="52426">MRSRNIAWIIWHDKLLSRFSTILPDSADTRQVLRDLIDQYMQKKELLYQTWFTHSEERLKAFNQVRKGTKKIIETIRDASFLRDLHGSALETVMDVIASQEEIFKGAKHAFMWKPKMRIPDIYENRENQLAFAEMFDQILHTNNDLKMLMAVNELDKHKIKGLGPAVANILYFLEPTIFCPFNTKIVEGYNYLTHSKIRLGKWVDYFKLRDGVIELNQAGGLFSKDLGAVSAFLFDIGKLNYVVRENSEVYIKTENKTQKKIEEKLENDELKNLHYKIQYILADIGNNIGYRSWIASNDHNRHYQGNRLGDVSLARLPETINRLPIHIRETVSLIDVIWFSKNDLPIASFEVEKSTSIMSGMNRMDDFYQVNQNDMMLYIVAPDHRENEVLAQFNRPHYMRNHDLHDHIRYILFKDLIENYLSIKRFGKDFSILAAISHFSDGNPVK</sequence>
<proteinExistence type="predicted"/>
<gene>
    <name evidence="1" type="primary">copL</name>
    <name evidence="1" type="ORF">OENOO_60050</name>
</gene>
<reference evidence="1 2" key="1">
    <citation type="submission" date="2006-11" db="EMBL/GenBank/DDBJ databases">
        <authorList>
            <consortium name="Laboratoire de Microbiologie (Universite Bourgogne)"/>
            <consortium name="GENOME Express"/>
            <consortium name="UMR Oenologie Ampelologie (Universite Bordeaux 2)"/>
            <person name="Guzzo J."/>
        </authorList>
    </citation>
    <scope>NUCLEOTIDE SEQUENCE [LARGE SCALE GENOMIC DNA]</scope>
    <source>
        <strain evidence="1 2">ATCC BAA-1163</strain>
    </source>
</reference>
<name>A0NJW2_OENOE</name>
<dbReference type="EMBL" id="AAUV01000055">
    <property type="protein sequence ID" value="EAV39230.1"/>
    <property type="molecule type" value="Genomic_DNA"/>
</dbReference>
<evidence type="ECO:0000313" key="2">
    <source>
        <dbReference type="Proteomes" id="UP000003346"/>
    </source>
</evidence>
<dbReference type="HOGENOM" id="CLU_647015_0_0_9"/>
<protein>
    <submittedName>
        <fullName evidence="1">Type II restriction enzyme NmeDIP</fullName>
    </submittedName>
</protein>
<accession>A0NJW2</accession>
<dbReference type="AlphaFoldDB" id="A0NJW2"/>
<dbReference type="Proteomes" id="UP000003346">
    <property type="component" value="Unassembled WGS sequence"/>
</dbReference>
<organism evidence="1 2">
    <name type="scientific">Oenococcus oeni ATCC BAA-1163</name>
    <dbReference type="NCBI Taxonomy" id="379360"/>
    <lineage>
        <taxon>Bacteria</taxon>
        <taxon>Bacillati</taxon>
        <taxon>Bacillota</taxon>
        <taxon>Bacilli</taxon>
        <taxon>Lactobacillales</taxon>
        <taxon>Lactobacillaceae</taxon>
        <taxon>Oenococcus</taxon>
    </lineage>
</organism>
<evidence type="ECO:0000313" key="1">
    <source>
        <dbReference type="EMBL" id="EAV39230.1"/>
    </source>
</evidence>
<comment type="caution">
    <text evidence="1">The sequence shown here is derived from an EMBL/GenBank/DDBJ whole genome shotgun (WGS) entry which is preliminary data.</text>
</comment>